<proteinExistence type="predicted"/>
<reference evidence="1 2" key="1">
    <citation type="submission" date="2012-12" db="EMBL/GenBank/DDBJ databases">
        <title>Whole genome shotgun sequence of Gordonia aichiensis NBRC 108223.</title>
        <authorList>
            <person name="Isaki-Nakamura S."/>
            <person name="Hosoyama A."/>
            <person name="Tsuchikane K."/>
            <person name="Ando Y."/>
            <person name="Baba S."/>
            <person name="Ohji S."/>
            <person name="Hamada M."/>
            <person name="Tamura T."/>
            <person name="Yamazoe A."/>
            <person name="Yamazaki S."/>
            <person name="Fujita N."/>
        </authorList>
    </citation>
    <scope>NUCLEOTIDE SEQUENCE [LARGE SCALE GENOMIC DNA]</scope>
    <source>
        <strain evidence="1 2">NBRC 108223</strain>
    </source>
</reference>
<name>L7KRI8_9ACTN</name>
<evidence type="ECO:0000313" key="2">
    <source>
        <dbReference type="Proteomes" id="UP000010988"/>
    </source>
</evidence>
<evidence type="ECO:0000313" key="1">
    <source>
        <dbReference type="EMBL" id="GAC51121.1"/>
    </source>
</evidence>
<dbReference type="STRING" id="1220583.GOACH_48_00060"/>
<dbReference type="Proteomes" id="UP000010988">
    <property type="component" value="Unassembled WGS sequence"/>
</dbReference>
<gene>
    <name evidence="1" type="ORF">GOACH_48_00060</name>
</gene>
<comment type="caution">
    <text evidence="1">The sequence shown here is derived from an EMBL/GenBank/DDBJ whole genome shotgun (WGS) entry which is preliminary data.</text>
</comment>
<evidence type="ECO:0008006" key="3">
    <source>
        <dbReference type="Google" id="ProtNLM"/>
    </source>
</evidence>
<keyword evidence="2" id="KW-1185">Reference proteome</keyword>
<sequence length="62" mass="6636">MLMATTTRTDEQILAAADAGHEMAGMVATDADRAAALRVLRGETTPEQEAARVLAEIRSRHS</sequence>
<organism evidence="1 2">
    <name type="scientific">Gordonia aichiensis NBRC 108223</name>
    <dbReference type="NCBI Taxonomy" id="1220583"/>
    <lineage>
        <taxon>Bacteria</taxon>
        <taxon>Bacillati</taxon>
        <taxon>Actinomycetota</taxon>
        <taxon>Actinomycetes</taxon>
        <taxon>Mycobacteriales</taxon>
        <taxon>Gordoniaceae</taxon>
        <taxon>Gordonia</taxon>
    </lineage>
</organism>
<dbReference type="EMBL" id="BANR01000048">
    <property type="protein sequence ID" value="GAC51121.1"/>
    <property type="molecule type" value="Genomic_DNA"/>
</dbReference>
<dbReference type="AlphaFoldDB" id="L7KRI8"/>
<accession>L7KRI8</accession>
<dbReference type="eggNOG" id="ENOG502ZDRQ">
    <property type="taxonomic scope" value="Bacteria"/>
</dbReference>
<protein>
    <recommendedName>
        <fullName evidence="3">Antitoxin VbhA domain-containing protein</fullName>
    </recommendedName>
</protein>